<feature type="region of interest" description="Disordered" evidence="4">
    <location>
        <begin position="308"/>
        <end position="328"/>
    </location>
</feature>
<dbReference type="InterPro" id="IPR044119">
    <property type="entry name" value="Adenylation_LigC-like"/>
</dbReference>
<reference evidence="7" key="1">
    <citation type="submission" date="2023-07" db="EMBL/GenBank/DDBJ databases">
        <title>30 novel species of actinomycetes from the DSMZ collection.</title>
        <authorList>
            <person name="Nouioui I."/>
        </authorList>
    </citation>
    <scope>NUCLEOTIDE SEQUENCE [LARGE SCALE GENOMIC DNA]</scope>
    <source>
        <strain evidence="7">DSM 45834</strain>
    </source>
</reference>
<protein>
    <recommendedName>
        <fullName evidence="5">ATP-dependent DNA ligase family profile domain-containing protein</fullName>
    </recommendedName>
</protein>
<dbReference type="CDD" id="cd07970">
    <property type="entry name" value="OBF_DNA_ligase_LigC"/>
    <property type="match status" value="1"/>
</dbReference>
<dbReference type="InterPro" id="IPR012340">
    <property type="entry name" value="NA-bd_OB-fold"/>
</dbReference>
<evidence type="ECO:0000256" key="1">
    <source>
        <dbReference type="ARBA" id="ARBA00007572"/>
    </source>
</evidence>
<dbReference type="PANTHER" id="PTHR45674:SF4">
    <property type="entry name" value="DNA LIGASE 1"/>
    <property type="match status" value="1"/>
</dbReference>
<evidence type="ECO:0000313" key="7">
    <source>
        <dbReference type="Proteomes" id="UP001183202"/>
    </source>
</evidence>
<dbReference type="RefSeq" id="WP_311558694.1">
    <property type="nucleotide sequence ID" value="NZ_JAVREJ010000017.1"/>
</dbReference>
<dbReference type="EMBL" id="JAVREJ010000017">
    <property type="protein sequence ID" value="MDT0352184.1"/>
    <property type="molecule type" value="Genomic_DNA"/>
</dbReference>
<evidence type="ECO:0000256" key="2">
    <source>
        <dbReference type="ARBA" id="ARBA00022598"/>
    </source>
</evidence>
<comment type="similarity">
    <text evidence="1">Belongs to the ATP-dependent DNA ligase family.</text>
</comment>
<organism evidence="6 7">
    <name type="scientific">Pseudonocardia charpentierae</name>
    <dbReference type="NCBI Taxonomy" id="3075545"/>
    <lineage>
        <taxon>Bacteria</taxon>
        <taxon>Bacillati</taxon>
        <taxon>Actinomycetota</taxon>
        <taxon>Actinomycetes</taxon>
        <taxon>Pseudonocardiales</taxon>
        <taxon>Pseudonocardiaceae</taxon>
        <taxon>Pseudonocardia</taxon>
    </lineage>
</organism>
<dbReference type="PANTHER" id="PTHR45674">
    <property type="entry name" value="DNA LIGASE 1/3 FAMILY MEMBER"/>
    <property type="match status" value="1"/>
</dbReference>
<dbReference type="Pfam" id="PF01068">
    <property type="entry name" value="DNA_ligase_A_M"/>
    <property type="match status" value="1"/>
</dbReference>
<dbReference type="Gene3D" id="2.40.50.140">
    <property type="entry name" value="Nucleic acid-binding proteins"/>
    <property type="match status" value="1"/>
</dbReference>
<gene>
    <name evidence="6" type="ORF">RM445_21880</name>
</gene>
<dbReference type="InterPro" id="IPR012310">
    <property type="entry name" value="DNA_ligase_ATP-dep_cent"/>
</dbReference>
<feature type="domain" description="ATP-dependent DNA ligase family profile" evidence="5">
    <location>
        <begin position="104"/>
        <end position="236"/>
    </location>
</feature>
<proteinExistence type="inferred from homology"/>
<evidence type="ECO:0000256" key="3">
    <source>
        <dbReference type="ARBA" id="ARBA00034003"/>
    </source>
</evidence>
<evidence type="ECO:0000256" key="4">
    <source>
        <dbReference type="SAM" id="MobiDB-lite"/>
    </source>
</evidence>
<keyword evidence="7" id="KW-1185">Reference proteome</keyword>
<dbReference type="PROSITE" id="PS50160">
    <property type="entry name" value="DNA_LIGASE_A3"/>
    <property type="match status" value="1"/>
</dbReference>
<comment type="catalytic activity">
    <reaction evidence="3">
        <text>ATP + (deoxyribonucleotide)n-3'-hydroxyl + 5'-phospho-(deoxyribonucleotide)m = (deoxyribonucleotide)n+m + AMP + diphosphate.</text>
        <dbReference type="EC" id="6.5.1.1"/>
    </reaction>
</comment>
<accession>A0ABU2NG23</accession>
<dbReference type="InterPro" id="IPR050191">
    <property type="entry name" value="ATP-dep_DNA_ligase"/>
</dbReference>
<dbReference type="Proteomes" id="UP001183202">
    <property type="component" value="Unassembled WGS sequence"/>
</dbReference>
<dbReference type="InterPro" id="IPR044117">
    <property type="entry name" value="OBF_LigC-like"/>
</dbReference>
<evidence type="ECO:0000313" key="6">
    <source>
        <dbReference type="EMBL" id="MDT0352184.1"/>
    </source>
</evidence>
<dbReference type="CDD" id="cd07905">
    <property type="entry name" value="Adenylation_DNA_ligase_LigC"/>
    <property type="match status" value="1"/>
</dbReference>
<dbReference type="Gene3D" id="3.30.1490.70">
    <property type="match status" value="1"/>
</dbReference>
<keyword evidence="2" id="KW-0436">Ligase</keyword>
<comment type="caution">
    <text evidence="6">The sequence shown here is derived from an EMBL/GenBank/DDBJ whole genome shotgun (WGS) entry which is preliminary data.</text>
</comment>
<sequence length="328" mass="35659">MLARTVSTLPTGSGWAFEPKFDGYRVLAFHSRARVELQSRQQRILTAHFPDVAAAVAGLGDEVVLDGELVIWNAGRFDFAALQDRLRSGPRRAHTLAAATPAAYVVFDLLAHGRTDLREQPYQHRRDALEALLGRGLPPGLVLTPSTTDPAVARSWLIHHGSTGIEGVVAKRLDQTYRPGMRGWQRLRTRLTAEAVVGGVIGPLDAPRVLLLGRHDHDGQFHLVGRTTELAPAGRGAVAALLHPHTGSAHPWPNPLPSTRWGRPGPPTLYTPVRPGVVVELTVDTAIEHHRWRHPAHFVRTRPDLRIDDLTPLPGHPSAGRSGTAAAG</sequence>
<name>A0ABU2NG23_9PSEU</name>
<dbReference type="SUPFAM" id="SSF56091">
    <property type="entry name" value="DNA ligase/mRNA capping enzyme, catalytic domain"/>
    <property type="match status" value="1"/>
</dbReference>
<dbReference type="Gene3D" id="3.30.470.30">
    <property type="entry name" value="DNA ligase/mRNA capping enzyme"/>
    <property type="match status" value="1"/>
</dbReference>
<evidence type="ECO:0000259" key="5">
    <source>
        <dbReference type="PROSITE" id="PS50160"/>
    </source>
</evidence>